<dbReference type="Proteomes" id="UP001158986">
    <property type="component" value="Unassembled WGS sequence"/>
</dbReference>
<organism evidence="1 2">
    <name type="scientific">Peronospora belbahrii</name>
    <dbReference type="NCBI Taxonomy" id="622444"/>
    <lineage>
        <taxon>Eukaryota</taxon>
        <taxon>Sar</taxon>
        <taxon>Stramenopiles</taxon>
        <taxon>Oomycota</taxon>
        <taxon>Peronosporomycetes</taxon>
        <taxon>Peronosporales</taxon>
        <taxon>Peronosporaceae</taxon>
        <taxon>Peronospora</taxon>
    </lineage>
</organism>
<keyword evidence="2" id="KW-1185">Reference proteome</keyword>
<gene>
    <name evidence="1" type="ORF">PBS001_LOCUS2929</name>
</gene>
<comment type="caution">
    <text evidence="1">The sequence shown here is derived from an EMBL/GenBank/DDBJ whole genome shotgun (WGS) entry which is preliminary data.</text>
</comment>
<name>A0ABN8CVY9_9STRA</name>
<evidence type="ECO:0000313" key="2">
    <source>
        <dbReference type="Proteomes" id="UP001158986"/>
    </source>
</evidence>
<sequence length="106" mass="11642">MCGSIGTPCVGALATKGACWTRAEPVDHAIFVEVVTAWQTDYRQRTAAGSPRLSEAVGFRESSQALGKWSVYTPSSFRTKFGSPMALSFKTAGLSDWRRFWEMTAK</sequence>
<evidence type="ECO:0000313" key="1">
    <source>
        <dbReference type="EMBL" id="CAH0516249.1"/>
    </source>
</evidence>
<reference evidence="1 2" key="1">
    <citation type="submission" date="2021-11" db="EMBL/GenBank/DDBJ databases">
        <authorList>
            <person name="Islam A."/>
            <person name="Islam S."/>
            <person name="Flora M.S."/>
            <person name="Rahman M."/>
            <person name="Ziaur R.M."/>
            <person name="Epstein J.H."/>
            <person name="Hassan M."/>
            <person name="Klassen M."/>
            <person name="Woodard K."/>
            <person name="Webb A."/>
            <person name="Webby R.J."/>
            <person name="El Zowalaty M.E."/>
        </authorList>
    </citation>
    <scope>NUCLEOTIDE SEQUENCE [LARGE SCALE GENOMIC DNA]</scope>
    <source>
        <strain evidence="1">Pbs1</strain>
    </source>
</reference>
<proteinExistence type="predicted"/>
<accession>A0ABN8CVY9</accession>
<dbReference type="EMBL" id="CAKLCB010000161">
    <property type="protein sequence ID" value="CAH0516249.1"/>
    <property type="molecule type" value="Genomic_DNA"/>
</dbReference>
<protein>
    <submittedName>
        <fullName evidence="1">Uncharacterized protein</fullName>
    </submittedName>
</protein>